<organism evidence="3 4">
    <name type="scientific">Labrys neptuniae</name>
    <dbReference type="NCBI Taxonomy" id="376174"/>
    <lineage>
        <taxon>Bacteria</taxon>
        <taxon>Pseudomonadati</taxon>
        <taxon>Pseudomonadota</taxon>
        <taxon>Alphaproteobacteria</taxon>
        <taxon>Hyphomicrobiales</taxon>
        <taxon>Xanthobacteraceae</taxon>
        <taxon>Labrys</taxon>
    </lineage>
</organism>
<comment type="caution">
    <text evidence="3">The sequence shown here is derived from an EMBL/GenBank/DDBJ whole genome shotgun (WGS) entry which is preliminary data.</text>
</comment>
<keyword evidence="4" id="KW-1185">Reference proteome</keyword>
<evidence type="ECO:0000259" key="2">
    <source>
        <dbReference type="Pfam" id="PF07969"/>
    </source>
</evidence>
<protein>
    <submittedName>
        <fullName evidence="3">Amidohydrolase</fullName>
    </submittedName>
</protein>
<evidence type="ECO:0000313" key="3">
    <source>
        <dbReference type="EMBL" id="MEW9309175.1"/>
    </source>
</evidence>
<keyword evidence="1" id="KW-0732">Signal</keyword>
<dbReference type="InterPro" id="IPR033932">
    <property type="entry name" value="YtcJ-like"/>
</dbReference>
<feature type="chain" id="PRO_5046869071" evidence="1">
    <location>
        <begin position="23"/>
        <end position="555"/>
    </location>
</feature>
<dbReference type="EMBL" id="JBFNQD010000012">
    <property type="protein sequence ID" value="MEW9309175.1"/>
    <property type="molecule type" value="Genomic_DNA"/>
</dbReference>
<name>A0ABV3PU69_9HYPH</name>
<evidence type="ECO:0000256" key="1">
    <source>
        <dbReference type="SAM" id="SignalP"/>
    </source>
</evidence>
<sequence>MRKVGFATLVAAATMVATPVLAEPVLIENVKGYTIRNGELVRFDALVFGEDGKVIATGTHKELVKAHAGAVKRDGRGKVMLPGLIDAHGHVGGLGETLTTIDLSSTTSLKAALKQVSAYAAANPKAAWIRGSGWNQVIWKLGRFPNAAELDAVLKDRPVWLERVDGHAGWANSKTLALAGITRDTKDPDGGRLERDAQGNPTGVLVDKAMDLVVKMLPAKTEADRSANLTAALAHMARLGLTGAHDAGVEAADIDVYRKFADEGRLTARIYAMVGGVGEDFKKVSAGGPLLGYGQDRLTVRSVKLYADGALGSRGAALIEPYSDDPGNRGLLFKKPEAMQADIETALKAGFQVNVHAIGDAGNREVLDAFEGAFAKVGGRDLRNRIEHAQVLALTDLPRLESLGLVASMQPTHATSDMNMAEDRVGHERIRGAYAWRTVLNQGTVIAGGSDFPVESANPFFGLHAAINRTDHEGKPVAGWHAEQAMTRVEAFRAFTLDAAYAAHQEKSLGSLEPGKWADFILVDQDIFAVDPQLIWKTKVAETWVGGRRVFPAGR</sequence>
<gene>
    <name evidence="3" type="ORF">ABXS05_26740</name>
</gene>
<dbReference type="SUPFAM" id="SSF51556">
    <property type="entry name" value="Metallo-dependent hydrolases"/>
    <property type="match status" value="1"/>
</dbReference>
<dbReference type="CDD" id="cd01300">
    <property type="entry name" value="YtcJ_like"/>
    <property type="match status" value="1"/>
</dbReference>
<dbReference type="RefSeq" id="WP_367625960.1">
    <property type="nucleotide sequence ID" value="NZ_JBFNQD010000012.1"/>
</dbReference>
<dbReference type="Gene3D" id="3.20.20.140">
    <property type="entry name" value="Metal-dependent hydrolases"/>
    <property type="match status" value="1"/>
</dbReference>
<dbReference type="InterPro" id="IPR032466">
    <property type="entry name" value="Metal_Hydrolase"/>
</dbReference>
<dbReference type="PANTHER" id="PTHR22642">
    <property type="entry name" value="IMIDAZOLONEPROPIONASE"/>
    <property type="match status" value="1"/>
</dbReference>
<dbReference type="PANTHER" id="PTHR22642:SF2">
    <property type="entry name" value="PROTEIN LONG AFTER FAR-RED 3"/>
    <property type="match status" value="1"/>
</dbReference>
<evidence type="ECO:0000313" key="4">
    <source>
        <dbReference type="Proteomes" id="UP001555786"/>
    </source>
</evidence>
<dbReference type="SUPFAM" id="SSF51338">
    <property type="entry name" value="Composite domain of metallo-dependent hydrolases"/>
    <property type="match status" value="1"/>
</dbReference>
<reference evidence="3 4" key="1">
    <citation type="submission" date="2024-07" db="EMBL/GenBank/DDBJ databases">
        <title>Description of Labrys sedimenti sp. nov., isolated from a diclofenac-degrading enrichment culture.</title>
        <authorList>
            <person name="Tancsics A."/>
            <person name="Csepanyi A."/>
        </authorList>
    </citation>
    <scope>NUCLEOTIDE SEQUENCE [LARGE SCALE GENOMIC DNA]</scope>
    <source>
        <strain evidence="3 4">LMG 23578</strain>
    </source>
</reference>
<dbReference type="Gene3D" id="2.30.40.10">
    <property type="entry name" value="Urease, subunit C, domain 1"/>
    <property type="match status" value="1"/>
</dbReference>
<accession>A0ABV3PU69</accession>
<dbReference type="Proteomes" id="UP001555786">
    <property type="component" value="Unassembled WGS sequence"/>
</dbReference>
<feature type="signal peptide" evidence="1">
    <location>
        <begin position="1"/>
        <end position="22"/>
    </location>
</feature>
<proteinExistence type="predicted"/>
<feature type="domain" description="Amidohydrolase 3" evidence="2">
    <location>
        <begin position="74"/>
        <end position="551"/>
    </location>
</feature>
<dbReference type="Pfam" id="PF07969">
    <property type="entry name" value="Amidohydro_3"/>
    <property type="match status" value="1"/>
</dbReference>
<dbReference type="InterPro" id="IPR011059">
    <property type="entry name" value="Metal-dep_hydrolase_composite"/>
</dbReference>
<dbReference type="Gene3D" id="3.10.310.70">
    <property type="match status" value="1"/>
</dbReference>
<dbReference type="InterPro" id="IPR013108">
    <property type="entry name" value="Amidohydro_3"/>
</dbReference>